<dbReference type="PANTHER" id="PTHR13152:SF0">
    <property type="entry name" value="GENERAL TRANSCRIPTION FACTOR IIH SUBUNIT 4"/>
    <property type="match status" value="1"/>
</dbReference>
<name>A0A9N8H511_9STRA</name>
<evidence type="ECO:0000256" key="2">
    <source>
        <dbReference type="ARBA" id="ARBA00007132"/>
    </source>
</evidence>
<evidence type="ECO:0000256" key="5">
    <source>
        <dbReference type="ARBA" id="ARBA00023163"/>
    </source>
</evidence>
<organism evidence="10 11">
    <name type="scientific">Seminavis robusta</name>
    <dbReference type="NCBI Taxonomy" id="568900"/>
    <lineage>
        <taxon>Eukaryota</taxon>
        <taxon>Sar</taxon>
        <taxon>Stramenopiles</taxon>
        <taxon>Ochrophyta</taxon>
        <taxon>Bacillariophyta</taxon>
        <taxon>Bacillariophyceae</taxon>
        <taxon>Bacillariophycidae</taxon>
        <taxon>Naviculales</taxon>
        <taxon>Naviculaceae</taxon>
        <taxon>Seminavis</taxon>
    </lineage>
</organism>
<accession>A0A9N8H511</accession>
<evidence type="ECO:0000256" key="6">
    <source>
        <dbReference type="ARBA" id="ARBA00023204"/>
    </source>
</evidence>
<keyword evidence="5 8" id="KW-0804">Transcription</keyword>
<dbReference type="EMBL" id="CAICTM010000062">
    <property type="protein sequence ID" value="CAB9499525.1"/>
    <property type="molecule type" value="Genomic_DNA"/>
</dbReference>
<dbReference type="OrthoDB" id="364513at2759"/>
<gene>
    <name evidence="10" type="ORF">SEMRO_63_G035770.1</name>
</gene>
<comment type="function">
    <text evidence="8">Component of the general transcription and DNA repair factor IIH (TFIIH) core complex which is involved in general and transcription-coupled nucleotide excision repair (NER) of damaged DNA.</text>
</comment>
<dbReference type="GO" id="GO:0000439">
    <property type="term" value="C:transcription factor TFIIH core complex"/>
    <property type="evidence" value="ECO:0007669"/>
    <property type="project" value="InterPro"/>
</dbReference>
<protein>
    <recommendedName>
        <fullName evidence="8">General transcription factor IIH subunit 4</fullName>
    </recommendedName>
</protein>
<dbReference type="PANTHER" id="PTHR13152">
    <property type="entry name" value="TFIIH, POLYPEPTIDE 4"/>
    <property type="match status" value="1"/>
</dbReference>
<dbReference type="InterPro" id="IPR040662">
    <property type="entry name" value="Tfb2_C"/>
</dbReference>
<keyword evidence="4 8" id="KW-0805">Transcription regulation</keyword>
<proteinExistence type="inferred from homology"/>
<dbReference type="GO" id="GO:0001671">
    <property type="term" value="F:ATPase activator activity"/>
    <property type="evidence" value="ECO:0007669"/>
    <property type="project" value="InterPro"/>
</dbReference>
<dbReference type="GO" id="GO:0003690">
    <property type="term" value="F:double-stranded DNA binding"/>
    <property type="evidence" value="ECO:0007669"/>
    <property type="project" value="TreeGrafter"/>
</dbReference>
<dbReference type="Gene3D" id="3.30.70.2610">
    <property type="match status" value="1"/>
</dbReference>
<evidence type="ECO:0000256" key="8">
    <source>
        <dbReference type="RuleBase" id="RU364024"/>
    </source>
</evidence>
<dbReference type="InterPro" id="IPR004598">
    <property type="entry name" value="TFIIH_p52/Tfb2"/>
</dbReference>
<reference evidence="10" key="1">
    <citation type="submission" date="2020-06" db="EMBL/GenBank/DDBJ databases">
        <authorList>
            <consortium name="Plant Systems Biology data submission"/>
        </authorList>
    </citation>
    <scope>NUCLEOTIDE SEQUENCE</scope>
    <source>
        <strain evidence="10">D6</strain>
    </source>
</reference>
<evidence type="ECO:0000256" key="7">
    <source>
        <dbReference type="ARBA" id="ARBA00023242"/>
    </source>
</evidence>
<dbReference type="Proteomes" id="UP001153069">
    <property type="component" value="Unassembled WGS sequence"/>
</dbReference>
<comment type="similarity">
    <text evidence="2 8">Belongs to the TFB2 family.</text>
</comment>
<evidence type="ECO:0000313" key="11">
    <source>
        <dbReference type="Proteomes" id="UP001153069"/>
    </source>
</evidence>
<comment type="subcellular location">
    <subcellularLocation>
        <location evidence="1 8">Nucleus</location>
    </subcellularLocation>
</comment>
<feature type="domain" description="Transcription factor Tfb2 C-terminal" evidence="9">
    <location>
        <begin position="459"/>
        <end position="525"/>
    </location>
</feature>
<evidence type="ECO:0000256" key="3">
    <source>
        <dbReference type="ARBA" id="ARBA00022763"/>
    </source>
</evidence>
<keyword evidence="3 8" id="KW-0227">DNA damage</keyword>
<keyword evidence="11" id="KW-1185">Reference proteome</keyword>
<dbReference type="AlphaFoldDB" id="A0A9N8H511"/>
<keyword evidence="7 8" id="KW-0539">Nucleus</keyword>
<sequence length="537" mass="60165">MGKKSKKTTTKGVMDFLQNALSKTALLQLYTEETRGRFICRAVLQKLTPVAQQVVVRLSSCGGSFPASSVEVWIANSGTTVSGTNNKTRFQQIMTELQRWAILAVPGEGEGNNANTVTLAPDFAKGLQETLLSPDSSPWKKVTREQVRAMEQEAKEKPRDVSFEDLERYTQSQFDAILHFLVGTPKMKIQPPPAVIHFLLQTGLMQPDPEYKGSNSDDAPLVITERGYDFMLQDNAQQVWHFVVQYLRSLESAAAKKHKNLAREALLLLVCLGFAQLGEGYLGSSLSKDSRVMVKDLALFGLLFVRKIGKQTIFYPTRVAMELVGHDDSSSGGNAASSMWSLSSKALNAALTNPRPQNSSHLAIVVQTNFQLCAYTTSELHVSMLGLFCDVQTIRRLPNVVFMTITRDSVKAAFCLGIKARQILRFMEKHAHPKVREAMMLPGTSLSMSDSPVPANVVDQIWLWDRERHRVQWTEVYSHQCLMQGEFQAVYQYTKEQKAHAWSSEARKSLLINYAHAEKVQSFVRAWRAKAASRQED</sequence>
<evidence type="ECO:0000313" key="10">
    <source>
        <dbReference type="EMBL" id="CAB9499525.1"/>
    </source>
</evidence>
<dbReference type="Pfam" id="PF18307">
    <property type="entry name" value="Tfb2_C"/>
    <property type="match status" value="1"/>
</dbReference>
<dbReference type="Pfam" id="PF03849">
    <property type="entry name" value="Tfb2"/>
    <property type="match status" value="1"/>
</dbReference>
<evidence type="ECO:0000256" key="4">
    <source>
        <dbReference type="ARBA" id="ARBA00023015"/>
    </source>
</evidence>
<evidence type="ECO:0000259" key="9">
    <source>
        <dbReference type="Pfam" id="PF18307"/>
    </source>
</evidence>
<comment type="caution">
    <text evidence="10">The sequence shown here is derived from an EMBL/GenBank/DDBJ whole genome shotgun (WGS) entry which is preliminary data.</text>
</comment>
<keyword evidence="6 8" id="KW-0234">DNA repair</keyword>
<dbReference type="GO" id="GO:0006289">
    <property type="term" value="P:nucleotide-excision repair"/>
    <property type="evidence" value="ECO:0007669"/>
    <property type="project" value="InterPro"/>
</dbReference>
<evidence type="ECO:0000256" key="1">
    <source>
        <dbReference type="ARBA" id="ARBA00004123"/>
    </source>
</evidence>
<dbReference type="GO" id="GO:0005675">
    <property type="term" value="C:transcription factor TFIIH holo complex"/>
    <property type="evidence" value="ECO:0007669"/>
    <property type="project" value="TreeGrafter"/>
</dbReference>